<dbReference type="PROSITE" id="PS51257">
    <property type="entry name" value="PROKAR_LIPOPROTEIN"/>
    <property type="match status" value="1"/>
</dbReference>
<reference evidence="4 5" key="1">
    <citation type="submission" date="2015-11" db="EMBL/GenBank/DDBJ databases">
        <title>Genomic analysis of 38 Legionella species identifies large and diverse effector repertoires.</title>
        <authorList>
            <person name="Burstein D."/>
            <person name="Amaro F."/>
            <person name="Zusman T."/>
            <person name="Lifshitz Z."/>
            <person name="Cohen O."/>
            <person name="Gilbert J.A."/>
            <person name="Pupko T."/>
            <person name="Shuman H.A."/>
            <person name="Segal G."/>
        </authorList>
    </citation>
    <scope>NUCLEOTIDE SEQUENCE [LARGE SCALE GENOMIC DNA]</scope>
    <source>
        <strain evidence="4 5">Mt.St.Helens-9</strain>
    </source>
</reference>
<feature type="chain" id="PRO_5006918073" evidence="2">
    <location>
        <begin position="23"/>
        <end position="222"/>
    </location>
</feature>
<organism evidence="4 5">
    <name type="scientific">Legionella spiritensis</name>
    <dbReference type="NCBI Taxonomy" id="452"/>
    <lineage>
        <taxon>Bacteria</taxon>
        <taxon>Pseudomonadati</taxon>
        <taxon>Pseudomonadota</taxon>
        <taxon>Gammaproteobacteria</taxon>
        <taxon>Legionellales</taxon>
        <taxon>Legionellaceae</taxon>
        <taxon>Legionella</taxon>
    </lineage>
</organism>
<dbReference type="AlphaFoldDB" id="A0A0W0YXH1"/>
<feature type="domain" description="Outer membrane protein beta-barrel" evidence="3">
    <location>
        <begin position="10"/>
        <end position="195"/>
    </location>
</feature>
<gene>
    <name evidence="4" type="ORF">Lspi_2194</name>
</gene>
<dbReference type="OrthoDB" id="9807574at2"/>
<dbReference type="SUPFAM" id="SSF56925">
    <property type="entry name" value="OMPA-like"/>
    <property type="match status" value="1"/>
</dbReference>
<keyword evidence="5" id="KW-1185">Reference proteome</keyword>
<accession>A0A0W0YXH1</accession>
<comment type="caution">
    <text evidence="4">The sequence shown here is derived from an EMBL/GenBank/DDBJ whole genome shotgun (WGS) entry which is preliminary data.</text>
</comment>
<dbReference type="EMBL" id="LNYX01000031">
    <property type="protein sequence ID" value="KTD61564.1"/>
    <property type="molecule type" value="Genomic_DNA"/>
</dbReference>
<evidence type="ECO:0000313" key="4">
    <source>
        <dbReference type="EMBL" id="KTD61564.1"/>
    </source>
</evidence>
<dbReference type="Gene3D" id="2.40.160.20">
    <property type="match status" value="1"/>
</dbReference>
<evidence type="ECO:0000256" key="2">
    <source>
        <dbReference type="SAM" id="SignalP"/>
    </source>
</evidence>
<name>A0A0W0YXH1_LEGSP</name>
<dbReference type="RefSeq" id="WP_058484111.1">
    <property type="nucleotide sequence ID" value="NZ_CAAAII010000010.1"/>
</dbReference>
<feature type="signal peptide" evidence="2">
    <location>
        <begin position="1"/>
        <end position="22"/>
    </location>
</feature>
<sequence>MKQVFTGIALLAGLAACTASFAGDSKIAAYAEPTENRGLYVGGTLAFPAAFSDRHFETIPAILFPANADSNGYKLGGGGFIGYMFDSHWMLELGANFFGDNNYTLANAVTGAPAGTASVTDQYQVSLSAMYNFPVTSYLDFYPRLGSSYFHKRYTVNATGFPALVSQYSTLAFLYGVGLNLKFHDKAGVRIEYSGQEAADHLDFFHFVPNYGSIQLYYKFFG</sequence>
<evidence type="ECO:0000313" key="5">
    <source>
        <dbReference type="Proteomes" id="UP000054877"/>
    </source>
</evidence>
<dbReference type="PATRIC" id="fig|452.5.peg.2418"/>
<proteinExistence type="predicted"/>
<dbReference type="Proteomes" id="UP000054877">
    <property type="component" value="Unassembled WGS sequence"/>
</dbReference>
<evidence type="ECO:0000259" key="3">
    <source>
        <dbReference type="Pfam" id="PF13505"/>
    </source>
</evidence>
<keyword evidence="1 2" id="KW-0732">Signal</keyword>
<evidence type="ECO:0000256" key="1">
    <source>
        <dbReference type="ARBA" id="ARBA00022729"/>
    </source>
</evidence>
<protein>
    <submittedName>
        <fullName evidence="4">Outer membrane protein A</fullName>
    </submittedName>
</protein>
<dbReference type="InterPro" id="IPR027385">
    <property type="entry name" value="Beta-barrel_OMP"/>
</dbReference>
<dbReference type="Pfam" id="PF13505">
    <property type="entry name" value="OMP_b-brl"/>
    <property type="match status" value="1"/>
</dbReference>
<dbReference type="InterPro" id="IPR011250">
    <property type="entry name" value="OMP/PagP_B-barrel"/>
</dbReference>